<dbReference type="InterPro" id="IPR051159">
    <property type="entry name" value="Hexapeptide_acetyltransf"/>
</dbReference>
<evidence type="ECO:0000256" key="1">
    <source>
        <dbReference type="ARBA" id="ARBA00022679"/>
    </source>
</evidence>
<keyword evidence="2" id="KW-0677">Repeat</keyword>
<reference evidence="4" key="1">
    <citation type="journal article" date="2020" name="mSystems">
        <title>Genome- and Community-Level Interaction Insights into Carbon Utilization and Element Cycling Functions of Hydrothermarchaeota in Hydrothermal Sediment.</title>
        <authorList>
            <person name="Zhou Z."/>
            <person name="Liu Y."/>
            <person name="Xu W."/>
            <person name="Pan J."/>
            <person name="Luo Z.H."/>
            <person name="Li M."/>
        </authorList>
    </citation>
    <scope>NUCLEOTIDE SEQUENCE [LARGE SCALE GENOMIC DNA]</scope>
    <source>
        <strain evidence="4">SpSt-1181</strain>
    </source>
</reference>
<accession>A0A831SL51</accession>
<dbReference type="PANTHER" id="PTHR23416">
    <property type="entry name" value="SIALIC ACID SYNTHASE-RELATED"/>
    <property type="match status" value="1"/>
</dbReference>
<gene>
    <name evidence="4" type="ORF">ENN50_00230</name>
</gene>
<dbReference type="Pfam" id="PF00132">
    <property type="entry name" value="Hexapep"/>
    <property type="match status" value="1"/>
</dbReference>
<keyword evidence="3 4" id="KW-0012">Acyltransferase</keyword>
<name>A0A831SL51_PROAE</name>
<comment type="caution">
    <text evidence="4">The sequence shown here is derived from an EMBL/GenBank/DDBJ whole genome shotgun (WGS) entry which is preliminary data.</text>
</comment>
<evidence type="ECO:0000256" key="3">
    <source>
        <dbReference type="ARBA" id="ARBA00023315"/>
    </source>
</evidence>
<dbReference type="PROSITE" id="PS00101">
    <property type="entry name" value="HEXAPEP_TRANSFERASES"/>
    <property type="match status" value="1"/>
</dbReference>
<dbReference type="Gene3D" id="2.160.10.10">
    <property type="entry name" value="Hexapeptide repeat proteins"/>
    <property type="match status" value="1"/>
</dbReference>
<dbReference type="InterPro" id="IPR018357">
    <property type="entry name" value="Hexapep_transf_CS"/>
</dbReference>
<evidence type="ECO:0000256" key="2">
    <source>
        <dbReference type="ARBA" id="ARBA00022737"/>
    </source>
</evidence>
<evidence type="ECO:0000313" key="4">
    <source>
        <dbReference type="EMBL" id="HED30132.1"/>
    </source>
</evidence>
<keyword evidence="1" id="KW-0808">Transferase</keyword>
<sequence length="210" mass="23173">MTILSTLQQRILRRQKKLEAAGEPSGPLALARILWLGFYHLMSAKWYLKGCRHKGRMVSTIGKPLIKARGTIELDDEVRIISWPVQAKILVDQPGAVLKVGKNSRLNGLHLSISHNVIIGNNVRIAPYTIIIDNDYHKVDDHFSDEGSRAGIVIEDNVWIAMDARILKGVRIGEGSVVALGALVTRDVPPWSVVAGVPAKVIRKLEPPDC</sequence>
<dbReference type="CDD" id="cd04647">
    <property type="entry name" value="LbH_MAT_like"/>
    <property type="match status" value="1"/>
</dbReference>
<proteinExistence type="predicted"/>
<protein>
    <submittedName>
        <fullName evidence="4">Acyltransferase</fullName>
    </submittedName>
</protein>
<dbReference type="AlphaFoldDB" id="A0A831SL51"/>
<dbReference type="PANTHER" id="PTHR23416:SF78">
    <property type="entry name" value="LIPOPOLYSACCHARIDE BIOSYNTHESIS O-ACETYL TRANSFERASE WBBJ-RELATED"/>
    <property type="match status" value="1"/>
</dbReference>
<organism evidence="4">
    <name type="scientific">Prosthecochloris aestuarii</name>
    <dbReference type="NCBI Taxonomy" id="1102"/>
    <lineage>
        <taxon>Bacteria</taxon>
        <taxon>Pseudomonadati</taxon>
        <taxon>Chlorobiota</taxon>
        <taxon>Chlorobiia</taxon>
        <taxon>Chlorobiales</taxon>
        <taxon>Chlorobiaceae</taxon>
        <taxon>Prosthecochloris</taxon>
    </lineage>
</organism>
<dbReference type="GO" id="GO:0016746">
    <property type="term" value="F:acyltransferase activity"/>
    <property type="evidence" value="ECO:0007669"/>
    <property type="project" value="UniProtKB-KW"/>
</dbReference>
<dbReference type="Proteomes" id="UP000886335">
    <property type="component" value="Unassembled WGS sequence"/>
</dbReference>
<dbReference type="SUPFAM" id="SSF51161">
    <property type="entry name" value="Trimeric LpxA-like enzymes"/>
    <property type="match status" value="1"/>
</dbReference>
<dbReference type="InterPro" id="IPR001451">
    <property type="entry name" value="Hexapep"/>
</dbReference>
<dbReference type="EMBL" id="DSBW01000006">
    <property type="protein sequence ID" value="HED30132.1"/>
    <property type="molecule type" value="Genomic_DNA"/>
</dbReference>
<dbReference type="InterPro" id="IPR011004">
    <property type="entry name" value="Trimer_LpxA-like_sf"/>
</dbReference>